<comment type="subcellular location">
    <subcellularLocation>
        <location evidence="2">Cytoplasm</location>
    </subcellularLocation>
    <subcellularLocation>
        <location evidence="1">Nucleus</location>
    </subcellularLocation>
</comment>
<evidence type="ECO:0000313" key="8">
    <source>
        <dbReference type="Ensembl" id="ENSBMSP00010012722.1"/>
    </source>
</evidence>
<evidence type="ECO:0000256" key="3">
    <source>
        <dbReference type="ARBA" id="ARBA00008329"/>
    </source>
</evidence>
<dbReference type="PANTHER" id="PTHR34930">
    <property type="entry name" value="GEO05313P1"/>
    <property type="match status" value="1"/>
</dbReference>
<sequence>TFRAPEGEGGRAVSRAMRPPGGEPSDRPEAAAPPRRPNRMASNIFGPTEEPQNIPKGTKPLCFMFGNCNHCCFCCGHPCTMLGVSLFMSCKNKNKIKKKNKAFERKPKTTRPLLWDRRARHTETLAGWGGGYLDRSLRS</sequence>
<reference evidence="8" key="1">
    <citation type="submission" date="2023-09" db="UniProtKB">
        <authorList>
            <consortium name="Ensembl"/>
        </authorList>
    </citation>
    <scope>IDENTIFICATION</scope>
</reference>
<dbReference type="GeneTree" id="ENSGT00940000167647"/>
<evidence type="ECO:0000256" key="4">
    <source>
        <dbReference type="ARBA" id="ARBA00022490"/>
    </source>
</evidence>
<organism evidence="8">
    <name type="scientific">Balaenoptera musculus</name>
    <name type="common">Blue whale</name>
    <dbReference type="NCBI Taxonomy" id="9771"/>
    <lineage>
        <taxon>Eukaryota</taxon>
        <taxon>Metazoa</taxon>
        <taxon>Chordata</taxon>
        <taxon>Craniata</taxon>
        <taxon>Vertebrata</taxon>
        <taxon>Euteleostomi</taxon>
        <taxon>Mammalia</taxon>
        <taxon>Eutheria</taxon>
        <taxon>Laurasiatheria</taxon>
        <taxon>Artiodactyla</taxon>
        <taxon>Whippomorpha</taxon>
        <taxon>Cetacea</taxon>
        <taxon>Mysticeti</taxon>
        <taxon>Balaenopteridae</taxon>
        <taxon>Balaenoptera</taxon>
    </lineage>
</organism>
<keyword evidence="4" id="KW-0963">Cytoplasm</keyword>
<name>A0A8C0CYJ5_BALMU</name>
<evidence type="ECO:0000256" key="6">
    <source>
        <dbReference type="ARBA" id="ARBA00023242"/>
    </source>
</evidence>
<dbReference type="GO" id="GO:0005737">
    <property type="term" value="C:cytoplasm"/>
    <property type="evidence" value="ECO:0007669"/>
    <property type="project" value="UniProtKB-SubCell"/>
</dbReference>
<dbReference type="AlphaFoldDB" id="A0A8C0CYJ5"/>
<keyword evidence="5" id="KW-0597">Phosphoprotein</keyword>
<protein>
    <submittedName>
        <fullName evidence="8">Uncharacterized protein</fullName>
    </submittedName>
</protein>
<evidence type="ECO:0000256" key="1">
    <source>
        <dbReference type="ARBA" id="ARBA00004123"/>
    </source>
</evidence>
<evidence type="ECO:0000256" key="2">
    <source>
        <dbReference type="ARBA" id="ARBA00004496"/>
    </source>
</evidence>
<dbReference type="Ensembl" id="ENSBMST00010014143.1">
    <property type="protein sequence ID" value="ENSBMSP00010012722.1"/>
    <property type="gene ID" value="ENSBMSG00010009347.1"/>
</dbReference>
<keyword evidence="6" id="KW-0539">Nucleus</keyword>
<dbReference type="GO" id="GO:0005634">
    <property type="term" value="C:nucleus"/>
    <property type="evidence" value="ECO:0007669"/>
    <property type="project" value="UniProtKB-SubCell"/>
</dbReference>
<evidence type="ECO:0000256" key="5">
    <source>
        <dbReference type="ARBA" id="ARBA00022553"/>
    </source>
</evidence>
<dbReference type="InterPro" id="IPR033335">
    <property type="entry name" value="JUPITER"/>
</dbReference>
<accession>A0A8C0CYJ5</accession>
<proteinExistence type="inferred from homology"/>
<dbReference type="PANTHER" id="PTHR34930:SF5">
    <property type="entry name" value="JUPITER MICROTUBULE ASSOCIATED HOMOLOG 2"/>
    <property type="match status" value="1"/>
</dbReference>
<comment type="similarity">
    <text evidence="3">Belongs to the JUPITER family.</text>
</comment>
<evidence type="ECO:0000256" key="7">
    <source>
        <dbReference type="SAM" id="MobiDB-lite"/>
    </source>
</evidence>
<feature type="region of interest" description="Disordered" evidence="7">
    <location>
        <begin position="1"/>
        <end position="53"/>
    </location>
</feature>